<dbReference type="AlphaFoldDB" id="A0A6C0IVQ5"/>
<organism evidence="1">
    <name type="scientific">viral metagenome</name>
    <dbReference type="NCBI Taxonomy" id="1070528"/>
    <lineage>
        <taxon>unclassified sequences</taxon>
        <taxon>metagenomes</taxon>
        <taxon>organismal metagenomes</taxon>
    </lineage>
</organism>
<sequence>MSSYPVYNYTNNNNTPLTSTQVTAILNDKAVRITDAYNNSTLSVPPTRSTINSIGTHYHVANYYAPTKELVYHGR</sequence>
<accession>A0A6C0IVQ5</accession>
<protein>
    <submittedName>
        <fullName evidence="1">Uncharacterized protein</fullName>
    </submittedName>
</protein>
<dbReference type="EMBL" id="MN740258">
    <property type="protein sequence ID" value="QHT96486.1"/>
    <property type="molecule type" value="Genomic_DNA"/>
</dbReference>
<evidence type="ECO:0000313" key="1">
    <source>
        <dbReference type="EMBL" id="QHT96486.1"/>
    </source>
</evidence>
<name>A0A6C0IVQ5_9ZZZZ</name>
<reference evidence="1" key="1">
    <citation type="journal article" date="2020" name="Nature">
        <title>Giant virus diversity and host interactions through global metagenomics.</title>
        <authorList>
            <person name="Schulz F."/>
            <person name="Roux S."/>
            <person name="Paez-Espino D."/>
            <person name="Jungbluth S."/>
            <person name="Walsh D.A."/>
            <person name="Denef V.J."/>
            <person name="McMahon K.D."/>
            <person name="Konstantinidis K.T."/>
            <person name="Eloe-Fadrosh E.A."/>
            <person name="Kyrpides N.C."/>
            <person name="Woyke T."/>
        </authorList>
    </citation>
    <scope>NUCLEOTIDE SEQUENCE</scope>
    <source>
        <strain evidence="1">GVMAG-M-3300024302-11</strain>
    </source>
</reference>
<proteinExistence type="predicted"/>